<evidence type="ECO:0000313" key="3">
    <source>
        <dbReference type="Proteomes" id="UP000054558"/>
    </source>
</evidence>
<sequence>MENVADAGVAIDFIPRRAQWSQAAREDIARRCNNVGCLKGLTYRCGRFDWTDRRGMFKVDYLPFRSPYSTQTFDSLRLIPQDVTWRMIVEMLKVLECCGHTVLATKGFREIEGEMTIGRKVELYVLSYGQSLRLPTRIEDDYADVEDCCCLLRHFFEPPLFRLVFQCFVAYWAAGDVQYAAIAVVLFNLANNLLRSKEERKIAPIF</sequence>
<organism evidence="2 3">
    <name type="scientific">Klebsormidium nitens</name>
    <name type="common">Green alga</name>
    <name type="synonym">Ulothrix nitens</name>
    <dbReference type="NCBI Taxonomy" id="105231"/>
    <lineage>
        <taxon>Eukaryota</taxon>
        <taxon>Viridiplantae</taxon>
        <taxon>Streptophyta</taxon>
        <taxon>Klebsormidiophyceae</taxon>
        <taxon>Klebsormidiales</taxon>
        <taxon>Klebsormidiaceae</taxon>
        <taxon>Klebsormidium</taxon>
    </lineage>
</organism>
<proteinExistence type="predicted"/>
<dbReference type="Proteomes" id="UP000054558">
    <property type="component" value="Unassembled WGS sequence"/>
</dbReference>
<evidence type="ECO:0000256" key="1">
    <source>
        <dbReference type="SAM" id="Phobius"/>
    </source>
</evidence>
<keyword evidence="3" id="KW-1185">Reference proteome</keyword>
<keyword evidence="1" id="KW-1133">Transmembrane helix</keyword>
<accession>A0A1Y1HYJ0</accession>
<name>A0A1Y1HYJ0_KLENI</name>
<feature type="transmembrane region" description="Helical" evidence="1">
    <location>
        <begin position="169"/>
        <end position="190"/>
    </location>
</feature>
<protein>
    <submittedName>
        <fullName evidence="2">Uncharacterized protein</fullName>
    </submittedName>
</protein>
<evidence type="ECO:0000313" key="2">
    <source>
        <dbReference type="EMBL" id="GAQ82259.1"/>
    </source>
</evidence>
<keyword evidence="1" id="KW-0812">Transmembrane</keyword>
<reference evidence="2 3" key="1">
    <citation type="journal article" date="2014" name="Nat. Commun.">
        <title>Klebsormidium flaccidum genome reveals primary factors for plant terrestrial adaptation.</title>
        <authorList>
            <person name="Hori K."/>
            <person name="Maruyama F."/>
            <person name="Fujisawa T."/>
            <person name="Togashi T."/>
            <person name="Yamamoto N."/>
            <person name="Seo M."/>
            <person name="Sato S."/>
            <person name="Yamada T."/>
            <person name="Mori H."/>
            <person name="Tajima N."/>
            <person name="Moriyama T."/>
            <person name="Ikeuchi M."/>
            <person name="Watanabe M."/>
            <person name="Wada H."/>
            <person name="Kobayashi K."/>
            <person name="Saito M."/>
            <person name="Masuda T."/>
            <person name="Sasaki-Sekimoto Y."/>
            <person name="Mashiguchi K."/>
            <person name="Awai K."/>
            <person name="Shimojima M."/>
            <person name="Masuda S."/>
            <person name="Iwai M."/>
            <person name="Nobusawa T."/>
            <person name="Narise T."/>
            <person name="Kondo S."/>
            <person name="Saito H."/>
            <person name="Sato R."/>
            <person name="Murakawa M."/>
            <person name="Ihara Y."/>
            <person name="Oshima-Yamada Y."/>
            <person name="Ohtaka K."/>
            <person name="Satoh M."/>
            <person name="Sonobe K."/>
            <person name="Ishii M."/>
            <person name="Ohtani R."/>
            <person name="Kanamori-Sato M."/>
            <person name="Honoki R."/>
            <person name="Miyazaki D."/>
            <person name="Mochizuki H."/>
            <person name="Umetsu J."/>
            <person name="Higashi K."/>
            <person name="Shibata D."/>
            <person name="Kamiya Y."/>
            <person name="Sato N."/>
            <person name="Nakamura Y."/>
            <person name="Tabata S."/>
            <person name="Ida S."/>
            <person name="Kurokawa K."/>
            <person name="Ohta H."/>
        </authorList>
    </citation>
    <scope>NUCLEOTIDE SEQUENCE [LARGE SCALE GENOMIC DNA]</scope>
    <source>
        <strain evidence="2 3">NIES-2285</strain>
    </source>
</reference>
<gene>
    <name evidence="2" type="ORF">KFL_001050220</name>
</gene>
<keyword evidence="1" id="KW-0472">Membrane</keyword>
<dbReference type="AlphaFoldDB" id="A0A1Y1HYJ0"/>
<dbReference type="EMBL" id="DF237054">
    <property type="protein sequence ID" value="GAQ82259.1"/>
    <property type="molecule type" value="Genomic_DNA"/>
</dbReference>